<evidence type="ECO:0000256" key="4">
    <source>
        <dbReference type="ARBA" id="ARBA00022737"/>
    </source>
</evidence>
<organism evidence="12 13">
    <name type="scientific">Polypterus senegalus</name>
    <name type="common">Senegal bichir</name>
    <dbReference type="NCBI Taxonomy" id="55291"/>
    <lineage>
        <taxon>Eukaryota</taxon>
        <taxon>Metazoa</taxon>
        <taxon>Chordata</taxon>
        <taxon>Craniata</taxon>
        <taxon>Vertebrata</taxon>
        <taxon>Euteleostomi</taxon>
        <taxon>Actinopterygii</taxon>
        <taxon>Polypteriformes</taxon>
        <taxon>Polypteridae</taxon>
        <taxon>Polypterus</taxon>
    </lineage>
</organism>
<keyword evidence="7" id="KW-0832">Ubl conjugation</keyword>
<evidence type="ECO:0000256" key="9">
    <source>
        <dbReference type="ARBA" id="ARBA00023233"/>
    </source>
</evidence>
<dbReference type="InterPro" id="IPR003877">
    <property type="entry name" value="SPRY_dom"/>
</dbReference>
<dbReference type="InterPro" id="IPR032675">
    <property type="entry name" value="LRR_dom_sf"/>
</dbReference>
<evidence type="ECO:0000256" key="3">
    <source>
        <dbReference type="ARBA" id="ARBA00022490"/>
    </source>
</evidence>
<dbReference type="InterPro" id="IPR043136">
    <property type="entry name" value="B30.2/SPRY_sf"/>
</dbReference>
<dbReference type="EMBL" id="JAATIS010005064">
    <property type="protein sequence ID" value="KAG2460296.1"/>
    <property type="molecule type" value="Genomic_DNA"/>
</dbReference>
<dbReference type="Pfam" id="PF17776">
    <property type="entry name" value="NLRC4_HD2"/>
    <property type="match status" value="1"/>
</dbReference>
<dbReference type="InterPro" id="IPR041075">
    <property type="entry name" value="NOD1/2_WH"/>
</dbReference>
<keyword evidence="4" id="KW-0677">Repeat</keyword>
<dbReference type="SMART" id="SM00589">
    <property type="entry name" value="PRY"/>
    <property type="match status" value="1"/>
</dbReference>
<dbReference type="GO" id="GO:0045087">
    <property type="term" value="P:innate immune response"/>
    <property type="evidence" value="ECO:0007669"/>
    <property type="project" value="UniProtKB-KW"/>
</dbReference>
<evidence type="ECO:0000256" key="2">
    <source>
        <dbReference type="ARBA" id="ARBA00008665"/>
    </source>
</evidence>
<feature type="domain" description="B30.2/SPRY" evidence="10">
    <location>
        <begin position="789"/>
        <end position="979"/>
    </location>
</feature>
<dbReference type="SUPFAM" id="SSF52540">
    <property type="entry name" value="P-loop containing nucleoside triphosphate hydrolases"/>
    <property type="match status" value="1"/>
</dbReference>
<dbReference type="InterPro" id="IPR006574">
    <property type="entry name" value="PRY"/>
</dbReference>
<dbReference type="GO" id="GO:0006954">
    <property type="term" value="P:inflammatory response"/>
    <property type="evidence" value="ECO:0007669"/>
    <property type="project" value="UniProtKB-KW"/>
</dbReference>
<sequence length="979" mass="110744">MAHPKSNSNKKTNLACSWKRRTDEEAASLRGLHKTHCLTVSESTKTLEDQPSSGDPHTRAVGFETRYTELMVIKQYRRDHIETQHELLKTGKTHAELVEERTKVKCERIWTEQLFRKSPGSETPPQIIVVSGVAGIGKSTMVQKIMFDWARGYQYQRFTFVFLFKFRELNLLDTDTEPQQPLTRLIARHYKYLYDDKLKDILKKPESLLFILDGLDEYKHKLDFTQGRLCSNPDDYFSVHILVTSLVRRTLLKGCTVLITSRPTALEDLDMERVDRFAEILGFFPEQRLMYFKKFFGDAELGTEAFQYVEENAILYTMCFNPSYCWIMCDVLKSHFMTPEEERQTTPRTVTELFARFLHNILTNHRREAEDQRGILVKLGKMAYHGVDKRILVFYDKFEMFTFGLRPVLSSAFLSGFLKEILQRENTCNCMTYTFFHLTLQEFIAACSFYLDPSRSIENLLVNLDSHEDGRFEILTQFMAGLANPSVFKMIGRVLGELERKTAKQILDWVKKKAEQALRGQDKREALQVCQWLYETQNEKLIRDAIGKDLKMDFSEMTLSPLNCAVLGYVISCCGELQELTLIRSRLMSEGIRRLTPGLICCRRVSLVLCDLNSDLCEAISSVLTTEHSCLTELDMSSTKLGDSGVCMLSEGLKNSNCKLETLRIFSCGLTSGCCSALSSALSSEHSPLTELDLDGNKLKDSGVCLLCEGLKNKNCKLVTLSLCSCGLTSECCEAISLALSSDHSQIIDLLLSSNDLGDSGVGLLSEGLKSDNCKLEKLRCPFKSQASSQCQQISSLLFFSFLSDFCPLSLDSNTVHNCLHLSEEDKKVTSEKEEASYPDHPDRFDTWLQVLCREALSGTRCYWELEWSGNAAKIGVTYKGIGRKGGGDGISLGSNDKSWVLFCSDSSYCARHNNEEIEISAPCSHRIGVFLDCSAGSLSFYSISDTMTLLQRFNTDFTEPLCPGFGFDFDSSVTICSL</sequence>
<dbReference type="PROSITE" id="PS50188">
    <property type="entry name" value="B302_SPRY"/>
    <property type="match status" value="1"/>
</dbReference>
<dbReference type="PRINTS" id="PR01407">
    <property type="entry name" value="BUTYPHLNCDUF"/>
</dbReference>
<keyword evidence="8" id="KW-0395">Inflammatory response</keyword>
<keyword evidence="5" id="KW-0547">Nucleotide-binding</keyword>
<evidence type="ECO:0000256" key="5">
    <source>
        <dbReference type="ARBA" id="ARBA00022741"/>
    </source>
</evidence>
<dbReference type="InterPro" id="IPR041267">
    <property type="entry name" value="NLRP_HD2"/>
</dbReference>
<dbReference type="InterPro" id="IPR007111">
    <property type="entry name" value="NACHT_NTPase"/>
</dbReference>
<evidence type="ECO:0000256" key="1">
    <source>
        <dbReference type="ARBA" id="ARBA00004110"/>
    </source>
</evidence>
<evidence type="ECO:0000256" key="7">
    <source>
        <dbReference type="ARBA" id="ARBA00022843"/>
    </source>
</evidence>
<dbReference type="InterPro" id="IPR003879">
    <property type="entry name" value="Butyrophylin_SPRY"/>
</dbReference>
<evidence type="ECO:0000313" key="13">
    <source>
        <dbReference type="Proteomes" id="UP000886611"/>
    </source>
</evidence>
<dbReference type="PROSITE" id="PS50837">
    <property type="entry name" value="NACHT"/>
    <property type="match status" value="1"/>
</dbReference>
<dbReference type="InterPro" id="IPR050637">
    <property type="entry name" value="NLRP_innate_immun_reg"/>
</dbReference>
<gene>
    <name evidence="12" type="primary">Nlrp3_18</name>
    <name evidence="12" type="ORF">GTO96_0022074</name>
</gene>
<feature type="non-terminal residue" evidence="12">
    <location>
        <position position="979"/>
    </location>
</feature>
<evidence type="ECO:0000256" key="6">
    <source>
        <dbReference type="ARBA" id="ARBA00022840"/>
    </source>
</evidence>
<keyword evidence="6" id="KW-0067">ATP-binding</keyword>
<accession>A0A8X7X2V9</accession>
<dbReference type="SMART" id="SM00449">
    <property type="entry name" value="SPRY"/>
    <property type="match status" value="1"/>
</dbReference>
<evidence type="ECO:0000313" key="12">
    <source>
        <dbReference type="EMBL" id="KAG2460296.1"/>
    </source>
</evidence>
<dbReference type="Pfam" id="PF00622">
    <property type="entry name" value="SPRY"/>
    <property type="match status" value="1"/>
</dbReference>
<evidence type="ECO:0000256" key="8">
    <source>
        <dbReference type="ARBA" id="ARBA00023198"/>
    </source>
</evidence>
<feature type="non-terminal residue" evidence="12">
    <location>
        <position position="1"/>
    </location>
</feature>
<dbReference type="Pfam" id="PF13516">
    <property type="entry name" value="LRR_6"/>
    <property type="match status" value="2"/>
</dbReference>
<dbReference type="Gene3D" id="2.60.120.920">
    <property type="match status" value="1"/>
</dbReference>
<dbReference type="InterPro" id="IPR013320">
    <property type="entry name" value="ConA-like_dom_sf"/>
</dbReference>
<dbReference type="Proteomes" id="UP000886611">
    <property type="component" value="Unassembled WGS sequence"/>
</dbReference>
<comment type="subcellular location">
    <subcellularLocation>
        <location evidence="1">Inflammasome</location>
    </subcellularLocation>
</comment>
<reference evidence="12 13" key="1">
    <citation type="journal article" date="2021" name="Cell">
        <title>Tracing the genetic footprints of vertebrate landing in non-teleost ray-finned fishes.</title>
        <authorList>
            <person name="Bi X."/>
            <person name="Wang K."/>
            <person name="Yang L."/>
            <person name="Pan H."/>
            <person name="Jiang H."/>
            <person name="Wei Q."/>
            <person name="Fang M."/>
            <person name="Yu H."/>
            <person name="Zhu C."/>
            <person name="Cai Y."/>
            <person name="He Y."/>
            <person name="Gan X."/>
            <person name="Zeng H."/>
            <person name="Yu D."/>
            <person name="Zhu Y."/>
            <person name="Jiang H."/>
            <person name="Qiu Q."/>
            <person name="Yang H."/>
            <person name="Zhang Y.E."/>
            <person name="Wang W."/>
            <person name="Zhu M."/>
            <person name="He S."/>
            <person name="Zhang G."/>
        </authorList>
    </citation>
    <scope>NUCLEOTIDE SEQUENCE [LARGE SCALE GENOMIC DNA]</scope>
    <source>
        <strain evidence="12">Bchr_013</strain>
    </source>
</reference>
<dbReference type="Pfam" id="PF05729">
    <property type="entry name" value="NACHT"/>
    <property type="match status" value="1"/>
</dbReference>
<evidence type="ECO:0000259" key="10">
    <source>
        <dbReference type="PROSITE" id="PS50188"/>
    </source>
</evidence>
<feature type="domain" description="NACHT" evidence="11">
    <location>
        <begin position="126"/>
        <end position="265"/>
    </location>
</feature>
<dbReference type="InterPro" id="IPR001611">
    <property type="entry name" value="Leu-rich_rpt"/>
</dbReference>
<dbReference type="InterPro" id="IPR001870">
    <property type="entry name" value="B30.2/SPRY"/>
</dbReference>
<dbReference type="PANTHER" id="PTHR45690">
    <property type="entry name" value="NACHT, LRR AND PYD DOMAINS-CONTAINING PROTEIN 12"/>
    <property type="match status" value="1"/>
</dbReference>
<dbReference type="AlphaFoldDB" id="A0A8X7X2V9"/>
<comment type="similarity">
    <text evidence="2">Belongs to the NLRP family.</text>
</comment>
<dbReference type="CDD" id="cd16040">
    <property type="entry name" value="SPRY_PRY_SNTX"/>
    <property type="match status" value="1"/>
</dbReference>
<keyword evidence="13" id="KW-1185">Reference proteome</keyword>
<keyword evidence="9" id="KW-1271">Inflammasome</keyword>
<comment type="caution">
    <text evidence="12">The sequence shown here is derived from an EMBL/GenBank/DDBJ whole genome shotgun (WGS) entry which is preliminary data.</text>
</comment>
<dbReference type="SUPFAM" id="SSF52047">
    <property type="entry name" value="RNI-like"/>
    <property type="match status" value="1"/>
</dbReference>
<dbReference type="SUPFAM" id="SSF49899">
    <property type="entry name" value="Concanavalin A-like lectins/glucanases"/>
    <property type="match status" value="1"/>
</dbReference>
<dbReference type="GO" id="GO:0005524">
    <property type="term" value="F:ATP binding"/>
    <property type="evidence" value="ECO:0007669"/>
    <property type="project" value="UniProtKB-KW"/>
</dbReference>
<dbReference type="GO" id="GO:0005829">
    <property type="term" value="C:cytosol"/>
    <property type="evidence" value="ECO:0007669"/>
    <property type="project" value="UniProtKB-SubCell"/>
</dbReference>
<dbReference type="Pfam" id="PF13765">
    <property type="entry name" value="PRY"/>
    <property type="match status" value="1"/>
</dbReference>
<protein>
    <submittedName>
        <fullName evidence="12">NLRP3 protein</fullName>
    </submittedName>
</protein>
<proteinExistence type="inferred from homology"/>
<dbReference type="PANTHER" id="PTHR45690:SF19">
    <property type="entry name" value="NACHT, LRR AND PYD DOMAINS-CONTAINING PROTEIN 3"/>
    <property type="match status" value="1"/>
</dbReference>
<evidence type="ECO:0000259" key="11">
    <source>
        <dbReference type="PROSITE" id="PS50837"/>
    </source>
</evidence>
<keyword evidence="3" id="KW-0963">Cytoplasm</keyword>
<dbReference type="SMART" id="SM00368">
    <property type="entry name" value="LRR_RI"/>
    <property type="match status" value="5"/>
</dbReference>
<dbReference type="Pfam" id="PF17779">
    <property type="entry name" value="WHD_NOD2"/>
    <property type="match status" value="1"/>
</dbReference>
<dbReference type="Gene3D" id="3.40.50.300">
    <property type="entry name" value="P-loop containing nucleotide triphosphate hydrolases"/>
    <property type="match status" value="1"/>
</dbReference>
<name>A0A8X7X2V9_POLSE</name>
<dbReference type="InterPro" id="IPR027417">
    <property type="entry name" value="P-loop_NTPase"/>
</dbReference>
<dbReference type="Gene3D" id="3.80.10.10">
    <property type="entry name" value="Ribonuclease Inhibitor"/>
    <property type="match status" value="2"/>
</dbReference>